<name>A0AAD7TQR7_9APHY</name>
<proteinExistence type="predicted"/>
<evidence type="ECO:0000313" key="3">
    <source>
        <dbReference type="Proteomes" id="UP001215151"/>
    </source>
</evidence>
<feature type="region of interest" description="Disordered" evidence="1">
    <location>
        <begin position="122"/>
        <end position="169"/>
    </location>
</feature>
<evidence type="ECO:0000313" key="2">
    <source>
        <dbReference type="EMBL" id="KAJ8472655.1"/>
    </source>
</evidence>
<gene>
    <name evidence="2" type="ORF">ONZ51_g8370</name>
</gene>
<keyword evidence="3" id="KW-1185">Reference proteome</keyword>
<dbReference type="AlphaFoldDB" id="A0AAD7TQR7"/>
<dbReference type="EMBL" id="JAPEVG010000251">
    <property type="protein sequence ID" value="KAJ8472655.1"/>
    <property type="molecule type" value="Genomic_DNA"/>
</dbReference>
<protein>
    <submittedName>
        <fullName evidence="2">Uncharacterized protein</fullName>
    </submittedName>
</protein>
<organism evidence="2 3">
    <name type="scientific">Trametes cubensis</name>
    <dbReference type="NCBI Taxonomy" id="1111947"/>
    <lineage>
        <taxon>Eukaryota</taxon>
        <taxon>Fungi</taxon>
        <taxon>Dikarya</taxon>
        <taxon>Basidiomycota</taxon>
        <taxon>Agaricomycotina</taxon>
        <taxon>Agaricomycetes</taxon>
        <taxon>Polyporales</taxon>
        <taxon>Polyporaceae</taxon>
        <taxon>Trametes</taxon>
    </lineage>
</organism>
<feature type="region of interest" description="Disordered" evidence="1">
    <location>
        <begin position="270"/>
        <end position="330"/>
    </location>
</feature>
<evidence type="ECO:0000256" key="1">
    <source>
        <dbReference type="SAM" id="MobiDB-lite"/>
    </source>
</evidence>
<sequence>MVNTRTQLTGRRFSEASRRNIPRPPNFIRERRTVFYNHLPRHTVSGNDEGTLADRIGWVIVRPDLYSHVEARISHLPEARSERRRDFAIPSSFSFNPAPASCDFTRCFAPSHLRETLRAQAEQSARTSLVPHSSPRPRGRVTPTCGPHCPTETSRNGAISRKGQHRAYRRPRRGCITHHRALARAAPSYGAIVGYNKKTSAPKSEKRKVDQVANEAYQAVIQAAEKVLSMLANPQIAGALSDLMPLRNQHGTHSWGHVFWPQRLDDYPEPIEVDSSDVSSDDEWSIPSTDPWKVSTPDPEEEAIKWGQTSAQESTPSLTSSSSDSPYSEVESFDLLPELEQLELSTIDELSEDEFHEALKVAVRAPSPPPPPPTTVTKNVKEPRGRCGFFRGTGDDRLGFVNSNGDIFVVPNNPFGISVTRIMVAYHLRWPEASVRTTMAASLLIDDVIARRGNFPAFKIEAERTPTTYRQAIGMSAAESAQWDCIRAVGNESDLVNISLDVFRPEVVERNQNIIVHA</sequence>
<feature type="compositionally biased region" description="Polar residues" evidence="1">
    <location>
        <begin position="122"/>
        <end position="131"/>
    </location>
</feature>
<reference evidence="2" key="1">
    <citation type="submission" date="2022-11" db="EMBL/GenBank/DDBJ databases">
        <title>Genome Sequence of Cubamyces cubensis.</title>
        <authorList>
            <person name="Buettner E."/>
        </authorList>
    </citation>
    <scope>NUCLEOTIDE SEQUENCE</scope>
    <source>
        <strain evidence="2">MPL-01</strain>
    </source>
</reference>
<accession>A0AAD7TQR7</accession>
<feature type="region of interest" description="Disordered" evidence="1">
    <location>
        <begin position="1"/>
        <end position="24"/>
    </location>
</feature>
<comment type="caution">
    <text evidence="2">The sequence shown here is derived from an EMBL/GenBank/DDBJ whole genome shotgun (WGS) entry which is preliminary data.</text>
</comment>
<feature type="compositionally biased region" description="Low complexity" evidence="1">
    <location>
        <begin position="310"/>
        <end position="330"/>
    </location>
</feature>
<feature type="compositionally biased region" description="Acidic residues" evidence="1">
    <location>
        <begin position="270"/>
        <end position="284"/>
    </location>
</feature>
<dbReference type="Proteomes" id="UP001215151">
    <property type="component" value="Unassembled WGS sequence"/>
</dbReference>